<accession>A0ABS1QFA8</accession>
<feature type="signal peptide" evidence="1">
    <location>
        <begin position="1"/>
        <end position="18"/>
    </location>
</feature>
<keyword evidence="5" id="KW-1185">Reference proteome</keyword>
<feature type="domain" description="Beta-lactamase-related" evidence="2">
    <location>
        <begin position="28"/>
        <end position="364"/>
    </location>
</feature>
<name>A0ABS1QFA8_9FLAO</name>
<protein>
    <submittedName>
        <fullName evidence="4">Serine hydrolase</fullName>
    </submittedName>
</protein>
<dbReference type="Proteomes" id="UP000661696">
    <property type="component" value="Unassembled WGS sequence"/>
</dbReference>
<feature type="chain" id="PRO_5045127588" evidence="1">
    <location>
        <begin position="19"/>
        <end position="515"/>
    </location>
</feature>
<gene>
    <name evidence="4" type="ORF">JET18_09270</name>
</gene>
<comment type="caution">
    <text evidence="4">The sequence shown here is derived from an EMBL/GenBank/DDBJ whole genome shotgun (WGS) entry which is preliminary data.</text>
</comment>
<dbReference type="InterPro" id="IPR050491">
    <property type="entry name" value="AmpC-like"/>
</dbReference>
<proteinExistence type="predicted"/>
<dbReference type="GO" id="GO:0016787">
    <property type="term" value="F:hydrolase activity"/>
    <property type="evidence" value="ECO:0007669"/>
    <property type="project" value="UniProtKB-KW"/>
</dbReference>
<sequence>MKLSILFVFLLNCTFAFSQTSFPTKQLDDKLEVLLKETHAPGFSIAIVKNNKVVYSKGFGYSNIEQKQKADENTLFAIGSTTKAFTTGLLGIMEAEHGLSFDDRPRKYLPKLEFYNDLLNSELTIKDLVSHRSGLPRHDMSWYLFPIENRDSLLARIKYHEPFKDIRTQWYYNNFGYLIQGMITEKITGKSWEDNIRERFFIPLEMKNSNLSYAEMKRAKNMATGYEWKNMETTKAMDYYNIAAMSPAGSINSSALEMTRWIEVWLNKGKYKEKQVLPEAYVKKAINPLFIINGVADPKFPDQHLNSYGYAWFVSSYKGHYRLEHGGNIDGFSANVSLFPNDHIGMVVLTNQNGSMLPVLARNIASDLLLATQETDWIAYLKEKQTEAKKKLTETKKETSKTKVTGTKPSHALQDFAGDYRHPGYGTFHITVKNDSLFAQAPKGEFYLSHRHYDIFTPMEVKNNVVDKDADEDSNFNFQTDDAGKIISITTKLEPTLDPIKFTRVPVSNPANKTK</sequence>
<evidence type="ECO:0000256" key="1">
    <source>
        <dbReference type="SAM" id="SignalP"/>
    </source>
</evidence>
<dbReference type="Pfam" id="PF00144">
    <property type="entry name" value="Beta-lactamase"/>
    <property type="match status" value="1"/>
</dbReference>
<dbReference type="InterPro" id="IPR012338">
    <property type="entry name" value="Beta-lactam/transpept-like"/>
</dbReference>
<dbReference type="Gene3D" id="3.40.710.10">
    <property type="entry name" value="DD-peptidase/beta-lactamase superfamily"/>
    <property type="match status" value="1"/>
</dbReference>
<dbReference type="EMBL" id="JAELVM010000001">
    <property type="protein sequence ID" value="MBL1221027.1"/>
    <property type="molecule type" value="Genomic_DNA"/>
</dbReference>
<dbReference type="Gene3D" id="2.40.128.600">
    <property type="match status" value="1"/>
</dbReference>
<evidence type="ECO:0000313" key="4">
    <source>
        <dbReference type="EMBL" id="MBL1221027.1"/>
    </source>
</evidence>
<dbReference type="Pfam" id="PF11954">
    <property type="entry name" value="DUF3471"/>
    <property type="match status" value="1"/>
</dbReference>
<reference evidence="4 5" key="1">
    <citation type="submission" date="2020-12" db="EMBL/GenBank/DDBJ databases">
        <title>Chryseobacterium endoalhailicus sp. nov., isolated from seed of leguminous plant.</title>
        <authorList>
            <person name="Zhang X."/>
        </authorList>
    </citation>
    <scope>NUCLEOTIDE SEQUENCE [LARGE SCALE GENOMIC DNA]</scope>
    <source>
        <strain evidence="4 5">L7</strain>
    </source>
</reference>
<dbReference type="PANTHER" id="PTHR46825">
    <property type="entry name" value="D-ALANYL-D-ALANINE-CARBOXYPEPTIDASE/ENDOPEPTIDASE AMPH"/>
    <property type="match status" value="1"/>
</dbReference>
<dbReference type="InterPro" id="IPR001466">
    <property type="entry name" value="Beta-lactam-related"/>
</dbReference>
<feature type="domain" description="Peptidase S12 Pab87-related C-terminal" evidence="3">
    <location>
        <begin position="403"/>
        <end position="503"/>
    </location>
</feature>
<keyword evidence="4" id="KW-0378">Hydrolase</keyword>
<dbReference type="RefSeq" id="WP_202090322.1">
    <property type="nucleotide sequence ID" value="NZ_JAELVM010000001.1"/>
</dbReference>
<organism evidence="4 5">
    <name type="scientific">Chryseobacterium endalhagicum</name>
    <dbReference type="NCBI Taxonomy" id="2797638"/>
    <lineage>
        <taxon>Bacteria</taxon>
        <taxon>Pseudomonadati</taxon>
        <taxon>Bacteroidota</taxon>
        <taxon>Flavobacteriia</taxon>
        <taxon>Flavobacteriales</taxon>
        <taxon>Weeksellaceae</taxon>
        <taxon>Chryseobacterium group</taxon>
        <taxon>Chryseobacterium</taxon>
    </lineage>
</organism>
<keyword evidence="1" id="KW-0732">Signal</keyword>
<dbReference type="InterPro" id="IPR021860">
    <property type="entry name" value="Peptidase_S12_Pab87-rel_C"/>
</dbReference>
<dbReference type="PANTHER" id="PTHR46825:SF15">
    <property type="entry name" value="BETA-LACTAMASE-RELATED DOMAIN-CONTAINING PROTEIN"/>
    <property type="match status" value="1"/>
</dbReference>
<evidence type="ECO:0000259" key="3">
    <source>
        <dbReference type="Pfam" id="PF11954"/>
    </source>
</evidence>
<evidence type="ECO:0000313" key="5">
    <source>
        <dbReference type="Proteomes" id="UP000661696"/>
    </source>
</evidence>
<dbReference type="SUPFAM" id="SSF56601">
    <property type="entry name" value="beta-lactamase/transpeptidase-like"/>
    <property type="match status" value="1"/>
</dbReference>
<evidence type="ECO:0000259" key="2">
    <source>
        <dbReference type="Pfam" id="PF00144"/>
    </source>
</evidence>